<dbReference type="GO" id="GO:0003677">
    <property type="term" value="F:DNA binding"/>
    <property type="evidence" value="ECO:0007669"/>
    <property type="project" value="UniProtKB-KW"/>
</dbReference>
<keyword evidence="4" id="KW-0238">DNA-binding</keyword>
<dbReference type="InterPro" id="IPR050336">
    <property type="entry name" value="Chromosome_partition/occlusion"/>
</dbReference>
<comment type="subcellular location">
    <subcellularLocation>
        <location evidence="1">Cytoplasm</location>
        <location evidence="1">Nucleoid</location>
    </subcellularLocation>
</comment>
<dbReference type="Pfam" id="PF02195">
    <property type="entry name" value="ParB_N"/>
    <property type="match status" value="1"/>
</dbReference>
<evidence type="ECO:0000313" key="6">
    <source>
        <dbReference type="EMBL" id="TQQ84570.1"/>
    </source>
</evidence>
<dbReference type="FunFam" id="3.90.1530.30:FF:000001">
    <property type="entry name" value="Chromosome partitioning protein ParB"/>
    <property type="match status" value="1"/>
</dbReference>
<dbReference type="InterPro" id="IPR003115">
    <property type="entry name" value="ParB_N"/>
</dbReference>
<proteinExistence type="inferred from homology"/>
<keyword evidence="7" id="KW-1185">Reference proteome</keyword>
<dbReference type="SUPFAM" id="SSF110849">
    <property type="entry name" value="ParB/Sulfiredoxin"/>
    <property type="match status" value="1"/>
</dbReference>
<dbReference type="EMBL" id="SGJB01000009">
    <property type="protein sequence ID" value="TQQ84570.1"/>
    <property type="molecule type" value="Genomic_DNA"/>
</dbReference>
<dbReference type="InterPro" id="IPR004437">
    <property type="entry name" value="ParB/RepB/Spo0J"/>
</dbReference>
<evidence type="ECO:0000259" key="5">
    <source>
        <dbReference type="SMART" id="SM00470"/>
    </source>
</evidence>
<evidence type="ECO:0000256" key="3">
    <source>
        <dbReference type="ARBA" id="ARBA00022829"/>
    </source>
</evidence>
<dbReference type="InterPro" id="IPR057240">
    <property type="entry name" value="ParB_dimer_C"/>
</dbReference>
<dbReference type="SUPFAM" id="SSF109709">
    <property type="entry name" value="KorB DNA-binding domain-like"/>
    <property type="match status" value="1"/>
</dbReference>
<dbReference type="Pfam" id="PF23552">
    <property type="entry name" value="ParB_C"/>
    <property type="match status" value="1"/>
</dbReference>
<accession>A0A544QV64</accession>
<reference evidence="6 7" key="1">
    <citation type="submission" date="2019-02" db="EMBL/GenBank/DDBJ databases">
        <title>Peptostreptococcaceae bacterium ZHW00191 nov., a new bacterium isolated from the human gut.</title>
        <authorList>
            <person name="Zhou H.-W."/>
            <person name="Chen X.-J."/>
        </authorList>
    </citation>
    <scope>NUCLEOTIDE SEQUENCE [LARGE SCALE GENOMIC DNA]</scope>
    <source>
        <strain evidence="6 7">ZHW00191</strain>
    </source>
</reference>
<dbReference type="SMART" id="SM00470">
    <property type="entry name" value="ParB"/>
    <property type="match status" value="1"/>
</dbReference>
<dbReference type="OrthoDB" id="9802051at2"/>
<dbReference type="GO" id="GO:0009295">
    <property type="term" value="C:nucleoid"/>
    <property type="evidence" value="ECO:0007669"/>
    <property type="project" value="UniProtKB-SubCell"/>
</dbReference>
<dbReference type="GO" id="GO:0007059">
    <property type="term" value="P:chromosome segregation"/>
    <property type="evidence" value="ECO:0007669"/>
    <property type="project" value="UniProtKB-KW"/>
</dbReference>
<protein>
    <submittedName>
        <fullName evidence="6">ParB/RepB/Spo0J family partition protein</fullName>
    </submittedName>
</protein>
<organism evidence="6 7">
    <name type="scientific">Peptacetobacter hominis</name>
    <dbReference type="NCBI Taxonomy" id="2743610"/>
    <lineage>
        <taxon>Bacteria</taxon>
        <taxon>Bacillati</taxon>
        <taxon>Bacillota</taxon>
        <taxon>Clostridia</taxon>
        <taxon>Peptostreptococcales</taxon>
        <taxon>Peptostreptococcaceae</taxon>
        <taxon>Peptacetobacter</taxon>
    </lineage>
</organism>
<dbReference type="Pfam" id="PF17762">
    <property type="entry name" value="HTH_ParB"/>
    <property type="match status" value="1"/>
</dbReference>
<dbReference type="NCBIfam" id="TIGR00180">
    <property type="entry name" value="parB_part"/>
    <property type="match status" value="1"/>
</dbReference>
<dbReference type="CDD" id="cd16393">
    <property type="entry name" value="SPO0J_N"/>
    <property type="match status" value="1"/>
</dbReference>
<gene>
    <name evidence="6" type="ORF">EXD82_06175</name>
</gene>
<feature type="domain" description="ParB-like N-terminal" evidence="5">
    <location>
        <begin position="10"/>
        <end position="100"/>
    </location>
</feature>
<dbReference type="RefSeq" id="WP_142536045.1">
    <property type="nucleotide sequence ID" value="NZ_SGJB01000009.1"/>
</dbReference>
<dbReference type="PANTHER" id="PTHR33375:SF1">
    <property type="entry name" value="CHROMOSOME-PARTITIONING PROTEIN PARB-RELATED"/>
    <property type="match status" value="1"/>
</dbReference>
<dbReference type="GO" id="GO:0005694">
    <property type="term" value="C:chromosome"/>
    <property type="evidence" value="ECO:0007669"/>
    <property type="project" value="TreeGrafter"/>
</dbReference>
<evidence type="ECO:0000256" key="1">
    <source>
        <dbReference type="ARBA" id="ARBA00004453"/>
    </source>
</evidence>
<dbReference type="PANTHER" id="PTHR33375">
    <property type="entry name" value="CHROMOSOME-PARTITIONING PROTEIN PARB-RELATED"/>
    <property type="match status" value="1"/>
</dbReference>
<dbReference type="AlphaFoldDB" id="A0A544QV64"/>
<dbReference type="InterPro" id="IPR041468">
    <property type="entry name" value="HTH_ParB/Spo0J"/>
</dbReference>
<comment type="caution">
    <text evidence="6">The sequence shown here is derived from an EMBL/GenBank/DDBJ whole genome shotgun (WGS) entry which is preliminary data.</text>
</comment>
<comment type="similarity">
    <text evidence="2">Belongs to the ParB family.</text>
</comment>
<evidence type="ECO:0000256" key="2">
    <source>
        <dbReference type="ARBA" id="ARBA00006295"/>
    </source>
</evidence>
<dbReference type="Gene3D" id="3.90.1530.30">
    <property type="match status" value="1"/>
</dbReference>
<name>A0A544QV64_9FIRM</name>
<sequence length="266" mass="31039">MEKLSSDKITEIDIFRIYPNKNQPRKNFDKEKIEELADSIEKYGLLQPIILKKDSNDNYMIVAGERRYTACRLIGMKKIPAIVKDISYEEVERLAIIENLQRENLTPIEEARAYKRLIDVYKITQSKLSEMMGKSRPYITNSMRLLNLNEEVIELLDNEKITPGHGKILLKVEDPELQTKLANKILRDKLSVRELDSIVENMSEKPKKKKEKPVYEKDLFIMEAEENLRNILGTKVNITRGRKSGKIEIEYYSEEDLEAIISMITD</sequence>
<evidence type="ECO:0000256" key="4">
    <source>
        <dbReference type="ARBA" id="ARBA00023125"/>
    </source>
</evidence>
<evidence type="ECO:0000313" key="7">
    <source>
        <dbReference type="Proteomes" id="UP000317863"/>
    </source>
</evidence>
<dbReference type="GO" id="GO:0045881">
    <property type="term" value="P:positive regulation of sporulation resulting in formation of a cellular spore"/>
    <property type="evidence" value="ECO:0007669"/>
    <property type="project" value="TreeGrafter"/>
</dbReference>
<dbReference type="Gene3D" id="1.10.10.2830">
    <property type="match status" value="1"/>
</dbReference>
<keyword evidence="3" id="KW-0159">Chromosome partition</keyword>
<dbReference type="FunFam" id="1.10.10.2830:FF:000001">
    <property type="entry name" value="Chromosome partitioning protein ParB"/>
    <property type="match status" value="1"/>
</dbReference>
<dbReference type="InterPro" id="IPR036086">
    <property type="entry name" value="ParB/Sulfiredoxin_sf"/>
</dbReference>
<dbReference type="Proteomes" id="UP000317863">
    <property type="component" value="Unassembled WGS sequence"/>
</dbReference>